<feature type="region of interest" description="Disordered" evidence="1">
    <location>
        <begin position="32"/>
        <end position="206"/>
    </location>
</feature>
<feature type="compositionally biased region" description="Polar residues" evidence="1">
    <location>
        <begin position="45"/>
        <end position="69"/>
    </location>
</feature>
<keyword evidence="2" id="KW-0732">Signal</keyword>
<dbReference type="AlphaFoldDB" id="A0AAV1SEV8"/>
<dbReference type="EMBL" id="CAWUPB010001173">
    <property type="protein sequence ID" value="CAK7348828.1"/>
    <property type="molecule type" value="Genomic_DNA"/>
</dbReference>
<evidence type="ECO:0000313" key="4">
    <source>
        <dbReference type="Proteomes" id="UP001314170"/>
    </source>
</evidence>
<keyword evidence="4" id="KW-1185">Reference proteome</keyword>
<dbReference type="PANTHER" id="PTHR34802:SF1">
    <property type="entry name" value="CHORISMATE SYNTHASE"/>
    <property type="match status" value="1"/>
</dbReference>
<feature type="compositionally biased region" description="Polar residues" evidence="1">
    <location>
        <begin position="143"/>
        <end position="154"/>
    </location>
</feature>
<name>A0AAV1SEV8_9ROSI</name>
<protein>
    <submittedName>
        <fullName evidence="3">Uncharacterized protein</fullName>
    </submittedName>
</protein>
<proteinExistence type="predicted"/>
<comment type="caution">
    <text evidence="3">The sequence shown here is derived from an EMBL/GenBank/DDBJ whole genome shotgun (WGS) entry which is preliminary data.</text>
</comment>
<gene>
    <name evidence="3" type="ORF">DCAF_LOCUS21536</name>
</gene>
<organism evidence="3 4">
    <name type="scientific">Dovyalis caffra</name>
    <dbReference type="NCBI Taxonomy" id="77055"/>
    <lineage>
        <taxon>Eukaryota</taxon>
        <taxon>Viridiplantae</taxon>
        <taxon>Streptophyta</taxon>
        <taxon>Embryophyta</taxon>
        <taxon>Tracheophyta</taxon>
        <taxon>Spermatophyta</taxon>
        <taxon>Magnoliopsida</taxon>
        <taxon>eudicotyledons</taxon>
        <taxon>Gunneridae</taxon>
        <taxon>Pentapetalae</taxon>
        <taxon>rosids</taxon>
        <taxon>fabids</taxon>
        <taxon>Malpighiales</taxon>
        <taxon>Salicaceae</taxon>
        <taxon>Flacourtieae</taxon>
        <taxon>Dovyalis</taxon>
    </lineage>
</organism>
<feature type="chain" id="PRO_5043460746" evidence="2">
    <location>
        <begin position="24"/>
        <end position="215"/>
    </location>
</feature>
<reference evidence="3 4" key="1">
    <citation type="submission" date="2024-01" db="EMBL/GenBank/DDBJ databases">
        <authorList>
            <person name="Waweru B."/>
        </authorList>
    </citation>
    <scope>NUCLEOTIDE SEQUENCE [LARGE SCALE GENOMIC DNA]</scope>
</reference>
<evidence type="ECO:0000313" key="3">
    <source>
        <dbReference type="EMBL" id="CAK7348828.1"/>
    </source>
</evidence>
<feature type="signal peptide" evidence="2">
    <location>
        <begin position="1"/>
        <end position="23"/>
    </location>
</feature>
<sequence length="215" mass="24126">MVSLIVGTATAIAFFMLCCETDSHFPLSASEFEDTSQDRCRIPGSASSQSFRRNDYSSSPPTKGDSINFSRGIHGRWDSRSSGRSDRDSDSQSDWDSDSGKRYGNQPRRPWQVPEHDGLLGSGSFPRPSGYAAGPSAPKLRSNDQFQLNRSNEPYQPPRPYKVKPAVPHSRRETNDMLNDETFGSSEYTSEDRAEEERKRRGNISVSMGFIWKSK</sequence>
<evidence type="ECO:0000256" key="1">
    <source>
        <dbReference type="SAM" id="MobiDB-lite"/>
    </source>
</evidence>
<accession>A0AAV1SEV8</accession>
<feature type="compositionally biased region" description="Basic and acidic residues" evidence="1">
    <location>
        <begin position="190"/>
        <end position="199"/>
    </location>
</feature>
<feature type="compositionally biased region" description="Basic and acidic residues" evidence="1">
    <location>
        <begin position="75"/>
        <end position="90"/>
    </location>
</feature>
<dbReference type="Proteomes" id="UP001314170">
    <property type="component" value="Unassembled WGS sequence"/>
</dbReference>
<evidence type="ECO:0000256" key="2">
    <source>
        <dbReference type="SAM" id="SignalP"/>
    </source>
</evidence>
<dbReference type="PANTHER" id="PTHR34802">
    <property type="entry name" value="CHORISMATE SYNTHASE"/>
    <property type="match status" value="1"/>
</dbReference>